<gene>
    <name evidence="1" type="ORF">B2A_10863</name>
</gene>
<dbReference type="AlphaFoldDB" id="T1AG67"/>
<reference evidence="1" key="2">
    <citation type="journal article" date="2014" name="ISME J.">
        <title>Microbial stratification in low pH oxic and suboxic macroscopic growths along an acid mine drainage.</title>
        <authorList>
            <person name="Mendez-Garcia C."/>
            <person name="Mesa V."/>
            <person name="Sprenger R.R."/>
            <person name="Richter M."/>
            <person name="Diez M.S."/>
            <person name="Solano J."/>
            <person name="Bargiela R."/>
            <person name="Golyshina O.V."/>
            <person name="Manteca A."/>
            <person name="Ramos J.L."/>
            <person name="Gallego J.R."/>
            <person name="Llorente I."/>
            <person name="Martins Dos Santos V.A."/>
            <person name="Jensen O.N."/>
            <person name="Pelaez A.I."/>
            <person name="Sanchez J."/>
            <person name="Ferrer M."/>
        </authorList>
    </citation>
    <scope>NUCLEOTIDE SEQUENCE</scope>
</reference>
<sequence>MKSNPGIVPSAEGQRMLESLRRAVVKVLERKRRLGQYAVIWQHGKPAMVNGEAARVAEDAATYAGRG</sequence>
<reference evidence="1" key="1">
    <citation type="submission" date="2013-08" db="EMBL/GenBank/DDBJ databases">
        <authorList>
            <person name="Mendez C."/>
            <person name="Richter M."/>
            <person name="Ferrer M."/>
            <person name="Sanchez J."/>
        </authorList>
    </citation>
    <scope>NUCLEOTIDE SEQUENCE</scope>
</reference>
<organism evidence="1">
    <name type="scientific">mine drainage metagenome</name>
    <dbReference type="NCBI Taxonomy" id="410659"/>
    <lineage>
        <taxon>unclassified sequences</taxon>
        <taxon>metagenomes</taxon>
        <taxon>ecological metagenomes</taxon>
    </lineage>
</organism>
<protein>
    <submittedName>
        <fullName evidence="1">Uncharacterized protein</fullName>
    </submittedName>
</protein>
<accession>T1AG67</accession>
<proteinExistence type="predicted"/>
<dbReference type="EMBL" id="AUZZ01007822">
    <property type="protein sequence ID" value="EQD40935.1"/>
    <property type="molecule type" value="Genomic_DNA"/>
</dbReference>
<name>T1AG67_9ZZZZ</name>
<evidence type="ECO:0000313" key="1">
    <source>
        <dbReference type="EMBL" id="EQD40935.1"/>
    </source>
</evidence>
<comment type="caution">
    <text evidence="1">The sequence shown here is derived from an EMBL/GenBank/DDBJ whole genome shotgun (WGS) entry which is preliminary data.</text>
</comment>